<dbReference type="EMBL" id="CP136894">
    <property type="protein sequence ID" value="WOL09156.1"/>
    <property type="molecule type" value="Genomic_DNA"/>
</dbReference>
<dbReference type="PANTHER" id="PTHR46610">
    <property type="entry name" value="OS05G0181300 PROTEIN"/>
    <property type="match status" value="1"/>
</dbReference>
<keyword evidence="1" id="KW-0812">Transmembrane</keyword>
<gene>
    <name evidence="2" type="ORF">Cni_G17909</name>
</gene>
<dbReference type="Proteomes" id="UP001327560">
    <property type="component" value="Chromosome 5"/>
</dbReference>
<protein>
    <submittedName>
        <fullName evidence="2">Uncharacterized protein</fullName>
    </submittedName>
</protein>
<keyword evidence="1" id="KW-1133">Transmembrane helix</keyword>
<evidence type="ECO:0000313" key="3">
    <source>
        <dbReference type="Proteomes" id="UP001327560"/>
    </source>
</evidence>
<feature type="transmembrane region" description="Helical" evidence="1">
    <location>
        <begin position="92"/>
        <end position="116"/>
    </location>
</feature>
<dbReference type="AlphaFoldDB" id="A0AAQ3QDX9"/>
<dbReference type="InterPro" id="IPR045501">
    <property type="entry name" value="DUF6490"/>
</dbReference>
<feature type="transmembrane region" description="Helical" evidence="1">
    <location>
        <begin position="33"/>
        <end position="55"/>
    </location>
</feature>
<keyword evidence="3" id="KW-1185">Reference proteome</keyword>
<reference evidence="2 3" key="1">
    <citation type="submission" date="2023-10" db="EMBL/GenBank/DDBJ databases">
        <title>Chromosome-scale genome assembly provides insights into flower coloration mechanisms of Canna indica.</title>
        <authorList>
            <person name="Li C."/>
        </authorList>
    </citation>
    <scope>NUCLEOTIDE SEQUENCE [LARGE SCALE GENOMIC DNA]</scope>
    <source>
        <tissue evidence="2">Flower</tissue>
    </source>
</reference>
<accession>A0AAQ3QDX9</accession>
<evidence type="ECO:0000313" key="2">
    <source>
        <dbReference type="EMBL" id="WOL09156.1"/>
    </source>
</evidence>
<feature type="transmembrane region" description="Helical" evidence="1">
    <location>
        <begin position="67"/>
        <end position="86"/>
    </location>
</feature>
<keyword evidence="1" id="KW-0472">Membrane</keyword>
<dbReference type="Pfam" id="PF20100">
    <property type="entry name" value="DUF6490"/>
    <property type="match status" value="1"/>
</dbReference>
<organism evidence="2 3">
    <name type="scientific">Canna indica</name>
    <name type="common">Indian-shot</name>
    <dbReference type="NCBI Taxonomy" id="4628"/>
    <lineage>
        <taxon>Eukaryota</taxon>
        <taxon>Viridiplantae</taxon>
        <taxon>Streptophyta</taxon>
        <taxon>Embryophyta</taxon>
        <taxon>Tracheophyta</taxon>
        <taxon>Spermatophyta</taxon>
        <taxon>Magnoliopsida</taxon>
        <taxon>Liliopsida</taxon>
        <taxon>Zingiberales</taxon>
        <taxon>Cannaceae</taxon>
        <taxon>Canna</taxon>
    </lineage>
</organism>
<sequence>MENNAGGVLSSLALGVLTCNCAAAIYRSVDDRWAVAFVATSYVLLLLLFLCVNLFHRNVGVNNRRRLKTAIWFLATLVTLMFSWKVASVMPFYVAVLVWFMGAATSLGGFCAFFVYGYHHRTAAAPEEDMQ</sequence>
<name>A0AAQ3QDX9_9LILI</name>
<evidence type="ECO:0000256" key="1">
    <source>
        <dbReference type="SAM" id="Phobius"/>
    </source>
</evidence>
<proteinExistence type="predicted"/>
<dbReference type="PANTHER" id="PTHR46610:SF3">
    <property type="entry name" value="OS01G0238200 PROTEIN"/>
    <property type="match status" value="1"/>
</dbReference>